<dbReference type="EMBL" id="AQQW01000006">
    <property type="protein sequence ID" value="ETW12705.1"/>
    <property type="molecule type" value="Genomic_DNA"/>
</dbReference>
<dbReference type="InterPro" id="IPR003593">
    <property type="entry name" value="AAA+_ATPase"/>
</dbReference>
<dbReference type="Proteomes" id="UP000019063">
    <property type="component" value="Unassembled WGS sequence"/>
</dbReference>
<dbReference type="GO" id="GO:0005524">
    <property type="term" value="F:ATP binding"/>
    <property type="evidence" value="ECO:0007669"/>
    <property type="project" value="UniProtKB-KW"/>
</dbReference>
<feature type="domain" description="AAA+ ATPase" evidence="7">
    <location>
        <begin position="918"/>
        <end position="1554"/>
    </location>
</feature>
<dbReference type="InterPro" id="IPR041679">
    <property type="entry name" value="DNA2/NAM7-like_C"/>
</dbReference>
<protein>
    <submittedName>
        <fullName evidence="8">Superfamily I DNA/RNA helicase</fullName>
    </submittedName>
</protein>
<dbReference type="STRING" id="1379903.ATO8_11824"/>
<evidence type="ECO:0000256" key="4">
    <source>
        <dbReference type="ARBA" id="ARBA00022806"/>
    </source>
</evidence>
<evidence type="ECO:0000313" key="9">
    <source>
        <dbReference type="Proteomes" id="UP000019063"/>
    </source>
</evidence>
<dbReference type="CDD" id="cd17934">
    <property type="entry name" value="DEXXQc_Upf1-like"/>
    <property type="match status" value="1"/>
</dbReference>
<dbReference type="GO" id="GO:0043139">
    <property type="term" value="F:5'-3' DNA helicase activity"/>
    <property type="evidence" value="ECO:0007669"/>
    <property type="project" value="TreeGrafter"/>
</dbReference>
<dbReference type="Pfam" id="PF13086">
    <property type="entry name" value="AAA_11"/>
    <property type="match status" value="2"/>
</dbReference>
<sequence length="1666" mass="187404">MSPDTADTNRLYIWSPSGHYQAAVDERGVFGAVQTLDFNTVETDSIFPTDGLDTLLVDHLRTLIFADEQELVFICNRLEQAQKDAEQIKSKVNGDAALRLQKLQACLDEANTTFDRTGVELQDLEGDRDRSRDLIERAREGKWSETENAKAKELADDALSGLKQEIAQVETQIEDLLKRRDEALQETQALTEAKKAAEQQLFLLLGGGAPPEFFEALRKSETDLEAKFQAESDKKYYTLKARESELSALEINLNRMKIELEATRARASRMASAGPLGRFARNLNPRKLVRRSEDAIQNDIDARRRELDAANADIERITKELADLRARHDTELGALSETLRGKLVDEIKANLCDISKTFGNIERIVHEIDSKLEAHGSEISKYRTDFEVEHRRHVMARLDDMLCHAQTALDENEKDIDDAALRLQRAEQTRTRLLSMIEGRRARLEAALADCDDRARAHLEPLERAEAHLRRRLQDRARRARMVRDPKSGTFRKHDVPQDETAVARATYRRRGEALSSLATLPVLLQRRAQTGYVSKDDERLAAILAAIRAEVEPGESERPEFIDRFCDIVFGDDEEERQFLIALVSKKDNQLLVLVRPAEVLPQLKSCLPEAMSVCLLCHLEYGAKKTQDNTTLLVLDAAVVPDCAPRPFEAVVSFLRYASRHSLPAATPAFDEMLEQAQALPDMLEEVLQDRLTDWQGYLDWANREISRKAPWAVLGPGEWDDNAWKGVVICEDAAAVRDISGARLPKDTRRSIEIYPLKEAWKQGDRKGRSVRYRCNDFKVIGPAALESEFLNDCPWSDPRAIQVKMNFSRKDDVAALVKMAEGTPLGLRDLSEATGSKTQLDRYRTALTQLQFGTSGRRRDNRLPAAPYLMASLFNVALAAKPSDRPDRLLNEQLSRMYRLNEDQKAAVGVMLAAPEIAYIQGPPGTGKTTMIAAACAHFVRSRHRVLIASQTNLAVENALHRLKDDPEVRQLWLSKNDGEERKSTAVAEWYEMAAEHVKQSVSGPFKSLTAEVKRLQIWLGRARKLADDRRVSDADIAARKDALERANARLDEVRARQKAASETNRREAWWAMARNALANLEAWDPSCFRPELAQDAADLLAMLVEQEGGKAHLEVSGPALHRQVQERIRDIQSRLRDEGDQVGRERAEGARQRILDAWSAKGAPVAEGSGDDEASAKTEAVAGRARLLAQQALDDARIRGDTIHEQCVELLSEAREFLDLPAEPSPSDLTAAIVRIESILDLHASRLAEAGPLEDWLPLLDEWVVDLKQQAEKRSATDRMGERYVRSANVIGITCNADFRILSDNGFSSFDVVIVDEVSKATPLELLRPMLLAPKTILVGDHRQLPPTFEFASFSNPDTSPTEDEDAEALEREAELLRKYERLTTTSLFRDGFAEIDPSSRAALNTQYRMHPQIMSLINRFYDGRLQSGLTDPDGLDTSARWSWRTHGLNLKSRSGGQYLTKNLHALWIDSSEDETGKVAYEDSDGTGIGNKLEARLVAQVVEDLVNACERENRTKTIAVATFYNRQKRLIRKELETRLGERFKGLRIDVETVDRFQGKEADIVIVSMVRNRSRRLGKNSNPAKFERINVAFSRARDLLVVIGARKTFERFEVAIEPVDGGAPQRTPVYGQIIDDIKELGGLWQAKDILGPKPPRSKKKNP</sequence>
<feature type="coiled-coil region" evidence="6">
    <location>
        <begin position="239"/>
        <end position="266"/>
    </location>
</feature>
<gene>
    <name evidence="8" type="ORF">ATO8_11824</name>
</gene>
<dbReference type="CDD" id="cd18808">
    <property type="entry name" value="SF1_C_Upf1"/>
    <property type="match status" value="1"/>
</dbReference>
<dbReference type="eggNOG" id="COG0507">
    <property type="taxonomic scope" value="Bacteria"/>
</dbReference>
<dbReference type="InterPro" id="IPR050534">
    <property type="entry name" value="Coronavir_polyprotein_1ab"/>
</dbReference>
<feature type="coiled-coil region" evidence="6">
    <location>
        <begin position="300"/>
        <end position="327"/>
    </location>
</feature>
<evidence type="ECO:0000256" key="2">
    <source>
        <dbReference type="ARBA" id="ARBA00022741"/>
    </source>
</evidence>
<accession>W4HL40</accession>
<keyword evidence="2" id="KW-0547">Nucleotide-binding</keyword>
<dbReference type="SUPFAM" id="SSF52540">
    <property type="entry name" value="P-loop containing nucleoside triphosphate hydrolases"/>
    <property type="match status" value="1"/>
</dbReference>
<dbReference type="PANTHER" id="PTHR43788">
    <property type="entry name" value="DNA2/NAM7 HELICASE FAMILY MEMBER"/>
    <property type="match status" value="1"/>
</dbReference>
<dbReference type="Gene3D" id="3.40.50.300">
    <property type="entry name" value="P-loop containing nucleotide triphosphate hydrolases"/>
    <property type="match status" value="2"/>
</dbReference>
<dbReference type="PANTHER" id="PTHR43788:SF8">
    <property type="entry name" value="DNA-BINDING PROTEIN SMUBP-2"/>
    <property type="match status" value="1"/>
</dbReference>
<keyword evidence="3" id="KW-0378">Hydrolase</keyword>
<keyword evidence="6" id="KW-0175">Coiled coil</keyword>
<proteinExistence type="inferred from homology"/>
<organism evidence="8 9">
    <name type="scientific">Roseivivax marinus</name>
    <dbReference type="NCBI Taxonomy" id="1379903"/>
    <lineage>
        <taxon>Bacteria</taxon>
        <taxon>Pseudomonadati</taxon>
        <taxon>Pseudomonadota</taxon>
        <taxon>Alphaproteobacteria</taxon>
        <taxon>Rhodobacterales</taxon>
        <taxon>Roseobacteraceae</taxon>
        <taxon>Roseivivax</taxon>
    </lineage>
</organism>
<name>W4HL40_9RHOB</name>
<keyword evidence="5" id="KW-0067">ATP-binding</keyword>
<evidence type="ECO:0000313" key="8">
    <source>
        <dbReference type="EMBL" id="ETW12705.1"/>
    </source>
</evidence>
<feature type="coiled-coil region" evidence="6">
    <location>
        <begin position="1041"/>
        <end position="1068"/>
    </location>
</feature>
<dbReference type="PATRIC" id="fig|1317118.6.peg.2436"/>
<keyword evidence="9" id="KW-1185">Reference proteome</keyword>
<feature type="coiled-coil region" evidence="6">
    <location>
        <begin position="121"/>
        <end position="200"/>
    </location>
</feature>
<comment type="similarity">
    <text evidence="1">Belongs to the DNA2/NAM7 helicase family.</text>
</comment>
<evidence type="ECO:0000259" key="7">
    <source>
        <dbReference type="SMART" id="SM00382"/>
    </source>
</evidence>
<dbReference type="InterPro" id="IPR027417">
    <property type="entry name" value="P-loop_NTPase"/>
</dbReference>
<dbReference type="InterPro" id="IPR047187">
    <property type="entry name" value="SF1_C_Upf1"/>
</dbReference>
<evidence type="ECO:0000256" key="6">
    <source>
        <dbReference type="SAM" id="Coils"/>
    </source>
</evidence>
<keyword evidence="4 8" id="KW-0347">Helicase</keyword>
<comment type="caution">
    <text evidence="8">The sequence shown here is derived from an EMBL/GenBank/DDBJ whole genome shotgun (WGS) entry which is preliminary data.</text>
</comment>
<evidence type="ECO:0000256" key="3">
    <source>
        <dbReference type="ARBA" id="ARBA00022801"/>
    </source>
</evidence>
<reference evidence="8 9" key="1">
    <citation type="journal article" date="2014" name="Antonie Van Leeuwenhoek">
        <title>Roseivivax atlanticus sp. nov., isolated from surface seawater of the Atlantic Ocean.</title>
        <authorList>
            <person name="Li G."/>
            <person name="Lai Q."/>
            <person name="Liu X."/>
            <person name="Sun F."/>
            <person name="Shao Z."/>
        </authorList>
    </citation>
    <scope>NUCLEOTIDE SEQUENCE [LARGE SCALE GENOMIC DNA]</scope>
    <source>
        <strain evidence="8 9">22II-s10s</strain>
    </source>
</reference>
<dbReference type="eggNOG" id="COG1112">
    <property type="taxonomic scope" value="Bacteria"/>
</dbReference>
<dbReference type="Pfam" id="PF13087">
    <property type="entry name" value="AAA_12"/>
    <property type="match status" value="1"/>
</dbReference>
<dbReference type="GO" id="GO:0016787">
    <property type="term" value="F:hydrolase activity"/>
    <property type="evidence" value="ECO:0007669"/>
    <property type="project" value="UniProtKB-KW"/>
</dbReference>
<evidence type="ECO:0000256" key="1">
    <source>
        <dbReference type="ARBA" id="ARBA00007913"/>
    </source>
</evidence>
<evidence type="ECO:0000256" key="5">
    <source>
        <dbReference type="ARBA" id="ARBA00022840"/>
    </source>
</evidence>
<dbReference type="InterPro" id="IPR041677">
    <property type="entry name" value="DNA2/NAM7_AAA_11"/>
</dbReference>
<dbReference type="SMART" id="SM00382">
    <property type="entry name" value="AAA"/>
    <property type="match status" value="1"/>
</dbReference>